<dbReference type="GO" id="GO:0008270">
    <property type="term" value="F:zinc ion binding"/>
    <property type="evidence" value="ECO:0007669"/>
    <property type="project" value="UniProtKB-KW"/>
</dbReference>
<dbReference type="GO" id="GO:0016567">
    <property type="term" value="P:protein ubiquitination"/>
    <property type="evidence" value="ECO:0007669"/>
    <property type="project" value="InterPro"/>
</dbReference>
<keyword evidence="9 14" id="KW-0863">Zinc-finger</keyword>
<evidence type="ECO:0000256" key="4">
    <source>
        <dbReference type="ARBA" id="ARBA00012251"/>
    </source>
</evidence>
<reference evidence="18" key="1">
    <citation type="submission" date="2021-01" db="EMBL/GenBank/DDBJ databases">
        <authorList>
            <person name="Corre E."/>
            <person name="Pelletier E."/>
            <person name="Niang G."/>
            <person name="Scheremetjew M."/>
            <person name="Finn R."/>
            <person name="Kale V."/>
            <person name="Holt S."/>
            <person name="Cochrane G."/>
            <person name="Meng A."/>
            <person name="Brown T."/>
            <person name="Cohen L."/>
        </authorList>
    </citation>
    <scope>NUCLEOTIDE SEQUENCE</scope>
    <source>
        <strain evidence="18">CCMP3105</strain>
    </source>
</reference>
<dbReference type="InterPro" id="IPR018957">
    <property type="entry name" value="Znf_C3HC4_RING-type"/>
</dbReference>
<evidence type="ECO:0000256" key="1">
    <source>
        <dbReference type="ARBA" id="ARBA00001798"/>
    </source>
</evidence>
<dbReference type="PROSITE" id="PS51873">
    <property type="entry name" value="TRIAD"/>
    <property type="match status" value="1"/>
</dbReference>
<dbReference type="CDD" id="cd22584">
    <property type="entry name" value="Rcat_RBR_unk"/>
    <property type="match status" value="1"/>
</dbReference>
<dbReference type="Gene3D" id="1.20.120.1750">
    <property type="match status" value="1"/>
</dbReference>
<dbReference type="PROSITE" id="PS50089">
    <property type="entry name" value="ZF_RING_2"/>
    <property type="match status" value="1"/>
</dbReference>
<dbReference type="CDD" id="cd20335">
    <property type="entry name" value="BRcat_RBR"/>
    <property type="match status" value="1"/>
</dbReference>
<evidence type="ECO:0000256" key="13">
    <source>
        <dbReference type="ARBA" id="ARBA00023136"/>
    </source>
</evidence>
<feature type="domain" description="RING-type" evidence="16">
    <location>
        <begin position="228"/>
        <end position="451"/>
    </location>
</feature>
<dbReference type="GO" id="GO:0005737">
    <property type="term" value="C:cytoplasm"/>
    <property type="evidence" value="ECO:0007669"/>
    <property type="project" value="UniProtKB-ARBA"/>
</dbReference>
<evidence type="ECO:0000256" key="5">
    <source>
        <dbReference type="ARBA" id="ARBA00022679"/>
    </source>
</evidence>
<dbReference type="PANTHER" id="PTHR11685">
    <property type="entry name" value="RBR FAMILY RING FINGER AND IBR DOMAIN-CONTAINING"/>
    <property type="match status" value="1"/>
</dbReference>
<dbReference type="InterPro" id="IPR044066">
    <property type="entry name" value="TRIAD_supradom"/>
</dbReference>
<evidence type="ECO:0000256" key="12">
    <source>
        <dbReference type="ARBA" id="ARBA00022989"/>
    </source>
</evidence>
<keyword evidence="12" id="KW-1133">Transmembrane helix</keyword>
<evidence type="ECO:0000259" key="16">
    <source>
        <dbReference type="PROSITE" id="PS51873"/>
    </source>
</evidence>
<accession>A0A6T0RJ23</accession>
<keyword evidence="5" id="KW-0808">Transferase</keyword>
<dbReference type="FunFam" id="3.30.40.10:FF:000051">
    <property type="entry name" value="RBR-type E3 ubiquitin transferase"/>
    <property type="match status" value="1"/>
</dbReference>
<comment type="pathway">
    <text evidence="3">Protein modification; protein ubiquitination.</text>
</comment>
<evidence type="ECO:0000256" key="14">
    <source>
        <dbReference type="PROSITE-ProRule" id="PRU00175"/>
    </source>
</evidence>
<keyword evidence="13" id="KW-0472">Membrane</keyword>
<protein>
    <recommendedName>
        <fullName evidence="4">RBR-type E3 ubiquitin transferase</fullName>
        <ecNumber evidence="4">2.3.2.31</ecNumber>
    </recommendedName>
</protein>
<evidence type="ECO:0000259" key="15">
    <source>
        <dbReference type="PROSITE" id="PS50089"/>
    </source>
</evidence>
<dbReference type="EMBL" id="HBNR01003183">
    <property type="protein sequence ID" value="CAE4562633.1"/>
    <property type="molecule type" value="Transcribed_RNA"/>
</dbReference>
<comment type="subcellular location">
    <subcellularLocation>
        <location evidence="2">Membrane</location>
        <topology evidence="2">Single-pass membrane protein</topology>
    </subcellularLocation>
</comment>
<dbReference type="InterPro" id="IPR002867">
    <property type="entry name" value="IBR_dom"/>
</dbReference>
<dbReference type="GO" id="GO:0031090">
    <property type="term" value="C:organelle membrane"/>
    <property type="evidence" value="ECO:0007669"/>
    <property type="project" value="UniProtKB-ARBA"/>
</dbReference>
<dbReference type="InterPro" id="IPR001841">
    <property type="entry name" value="Znf_RING"/>
</dbReference>
<gene>
    <name evidence="17" type="ORF">AMON00008_LOCUS2252</name>
    <name evidence="18" type="ORF">AMON00008_LOCUS2254</name>
</gene>
<dbReference type="InterPro" id="IPR013083">
    <property type="entry name" value="Znf_RING/FYVE/PHD"/>
</dbReference>
<dbReference type="AlphaFoldDB" id="A0A6T0RJ23"/>
<dbReference type="GO" id="GO:0061630">
    <property type="term" value="F:ubiquitin protein ligase activity"/>
    <property type="evidence" value="ECO:0007669"/>
    <property type="project" value="UniProtKB-EC"/>
</dbReference>
<dbReference type="EC" id="2.3.2.31" evidence="4"/>
<dbReference type="InterPro" id="IPR031127">
    <property type="entry name" value="E3_UB_ligase_RBR"/>
</dbReference>
<evidence type="ECO:0000256" key="7">
    <source>
        <dbReference type="ARBA" id="ARBA00022723"/>
    </source>
</evidence>
<dbReference type="Pfam" id="PF00097">
    <property type="entry name" value="zf-C3HC4"/>
    <property type="match status" value="1"/>
</dbReference>
<evidence type="ECO:0000313" key="18">
    <source>
        <dbReference type="EMBL" id="CAE4562635.1"/>
    </source>
</evidence>
<dbReference type="Gene3D" id="3.30.40.10">
    <property type="entry name" value="Zinc/RING finger domain, C3HC4 (zinc finger)"/>
    <property type="match status" value="1"/>
</dbReference>
<keyword evidence="10" id="KW-0833">Ubl conjugation pathway</keyword>
<evidence type="ECO:0000256" key="2">
    <source>
        <dbReference type="ARBA" id="ARBA00004167"/>
    </source>
</evidence>
<keyword evidence="11" id="KW-0862">Zinc</keyword>
<evidence type="ECO:0000256" key="9">
    <source>
        <dbReference type="ARBA" id="ARBA00022771"/>
    </source>
</evidence>
<evidence type="ECO:0000256" key="10">
    <source>
        <dbReference type="ARBA" id="ARBA00022786"/>
    </source>
</evidence>
<feature type="domain" description="RING-type" evidence="15">
    <location>
        <begin position="232"/>
        <end position="279"/>
    </location>
</feature>
<dbReference type="EMBL" id="HBNR01003185">
    <property type="protein sequence ID" value="CAE4562635.1"/>
    <property type="molecule type" value="Transcribed_RNA"/>
</dbReference>
<dbReference type="Pfam" id="PF01485">
    <property type="entry name" value="IBR"/>
    <property type="match status" value="1"/>
</dbReference>
<name>A0A6T0RJ23_9DINO</name>
<sequence>MGAATHIWAWTCPPLSMSSATYSRGKAHDPLPPGCPVEYLSRSHGAWIPATVRSASLGSSSFTYQLDVQPMAPAERVRPLPQGTLVRYVVADALDCWLPATVEGFDAAQGIYELTDAPLSVPHRVPARQVRRSEVQLATAGLSGRGGAPAAVEPVTEVPRRGQAYHGSASDVLGTRRDRSELLSTLLELGFDAAKAHAAVERCSSVEAAVELITANGVEFPERGREHRYIRCPLCLEDRRLEDVTTLDCGHQFCSSCFGMYCESKIREGQVQEDELACPGRKEDTTVCGCTVTTEQARGAVSEDIFVRFLEFRARAWEPARSDGKLVRCPTPHCCQFVVPREAERACCPRCRGMLCAACGHTDHSGVTCDQARATREHPEAERELEALILARGWQRCPVCGAPTELEHGCYFMRCPSESCRGRVHFCYLCGERLQEEDHRPGRSLVHFPRGPYNCECVNTTEEEYRRRHSAAGAGRPGNGGALLDGLQAGVRRLLEF</sequence>
<dbReference type="SMART" id="SM00184">
    <property type="entry name" value="RING"/>
    <property type="match status" value="1"/>
</dbReference>
<keyword evidence="6" id="KW-0812">Transmembrane</keyword>
<evidence type="ECO:0000256" key="8">
    <source>
        <dbReference type="ARBA" id="ARBA00022737"/>
    </source>
</evidence>
<evidence type="ECO:0000313" key="17">
    <source>
        <dbReference type="EMBL" id="CAE4562633.1"/>
    </source>
</evidence>
<comment type="catalytic activity">
    <reaction evidence="1">
        <text>[E2 ubiquitin-conjugating enzyme]-S-ubiquitinyl-L-cysteine + [acceptor protein]-L-lysine = [E2 ubiquitin-conjugating enzyme]-L-cysteine + [acceptor protein]-N(6)-ubiquitinyl-L-lysine.</text>
        <dbReference type="EC" id="2.3.2.31"/>
    </reaction>
</comment>
<keyword evidence="7" id="KW-0479">Metal-binding</keyword>
<evidence type="ECO:0000256" key="11">
    <source>
        <dbReference type="ARBA" id="ARBA00022833"/>
    </source>
</evidence>
<dbReference type="InterPro" id="IPR009060">
    <property type="entry name" value="UBA-like_sf"/>
</dbReference>
<evidence type="ECO:0000256" key="3">
    <source>
        <dbReference type="ARBA" id="ARBA00004906"/>
    </source>
</evidence>
<dbReference type="SUPFAM" id="SSF46934">
    <property type="entry name" value="UBA-like"/>
    <property type="match status" value="1"/>
</dbReference>
<dbReference type="SUPFAM" id="SSF57850">
    <property type="entry name" value="RING/U-box"/>
    <property type="match status" value="2"/>
</dbReference>
<keyword evidence="8" id="KW-0677">Repeat</keyword>
<evidence type="ECO:0000256" key="6">
    <source>
        <dbReference type="ARBA" id="ARBA00022692"/>
    </source>
</evidence>
<organism evidence="18">
    <name type="scientific">Alexandrium monilatum</name>
    <dbReference type="NCBI Taxonomy" id="311494"/>
    <lineage>
        <taxon>Eukaryota</taxon>
        <taxon>Sar</taxon>
        <taxon>Alveolata</taxon>
        <taxon>Dinophyceae</taxon>
        <taxon>Gonyaulacales</taxon>
        <taxon>Pyrocystaceae</taxon>
        <taxon>Alexandrium</taxon>
    </lineage>
</organism>
<proteinExistence type="predicted"/>